<sequence>MALNMTNQLNLKIGLTEEEGAVLAEVKLDPRAVKHGEPARQNGAKVADLAEMLLARGAIPEIRYAVFADDECAIGRGPSPLTIFRRKNSSRRDVLEHPHFLKWLRYFIFGPNLPPTFLAAFHAKIEELGDITSGDYETLRHFIRPLVKRFDLIKSETDEVFKAALEFGLELDLADTLRREARKVAKDY</sequence>
<organism evidence="1 2">
    <name type="scientific">Hyphococcus aureus</name>
    <dbReference type="NCBI Taxonomy" id="2666033"/>
    <lineage>
        <taxon>Bacteria</taxon>
        <taxon>Pseudomonadati</taxon>
        <taxon>Pseudomonadota</taxon>
        <taxon>Alphaproteobacteria</taxon>
        <taxon>Parvularculales</taxon>
        <taxon>Parvularculaceae</taxon>
        <taxon>Hyphococcus</taxon>
    </lineage>
</organism>
<dbReference type="Proteomes" id="UP001596116">
    <property type="component" value="Unassembled WGS sequence"/>
</dbReference>
<evidence type="ECO:0000313" key="2">
    <source>
        <dbReference type="Proteomes" id="UP001596116"/>
    </source>
</evidence>
<comment type="caution">
    <text evidence="1">The sequence shown here is derived from an EMBL/GenBank/DDBJ whole genome shotgun (WGS) entry which is preliminary data.</text>
</comment>
<proteinExistence type="predicted"/>
<gene>
    <name evidence="1" type="ORF">ACFMB1_07315</name>
</gene>
<keyword evidence="2" id="KW-1185">Reference proteome</keyword>
<accession>A0ABW1KZC5</accession>
<evidence type="ECO:0000313" key="1">
    <source>
        <dbReference type="EMBL" id="MFC6035347.1"/>
    </source>
</evidence>
<dbReference type="RefSeq" id="WP_379879330.1">
    <property type="nucleotide sequence ID" value="NZ_JBHPON010000001.1"/>
</dbReference>
<reference evidence="1 2" key="1">
    <citation type="submission" date="2024-09" db="EMBL/GenBank/DDBJ databases">
        <authorList>
            <person name="Zhang Z.-H."/>
        </authorList>
    </citation>
    <scope>NUCLEOTIDE SEQUENCE [LARGE SCALE GENOMIC DNA]</scope>
    <source>
        <strain evidence="1 2">HHTR114</strain>
    </source>
</reference>
<name>A0ABW1KZC5_9PROT</name>
<protein>
    <submittedName>
        <fullName evidence="1">Uncharacterized protein</fullName>
    </submittedName>
</protein>
<dbReference type="EMBL" id="JBHPON010000001">
    <property type="protein sequence ID" value="MFC6035347.1"/>
    <property type="molecule type" value="Genomic_DNA"/>
</dbReference>